<dbReference type="Proteomes" id="UP000682733">
    <property type="component" value="Unassembled WGS sequence"/>
</dbReference>
<accession>A0A814MNM8</accession>
<gene>
    <name evidence="3" type="ORF">GPM918_LOCUS17810</name>
    <name evidence="4" type="ORF">OVA965_LOCUS38872</name>
    <name evidence="5" type="ORF">SRO942_LOCUS17805</name>
    <name evidence="6" type="ORF">TMI583_LOCUS40097</name>
</gene>
<evidence type="ECO:0000256" key="1">
    <source>
        <dbReference type="SAM" id="MobiDB-lite"/>
    </source>
</evidence>
<dbReference type="AlphaFoldDB" id="A0A814MNM8"/>
<feature type="compositionally biased region" description="Polar residues" evidence="1">
    <location>
        <begin position="116"/>
        <end position="126"/>
    </location>
</feature>
<evidence type="ECO:0000313" key="7">
    <source>
        <dbReference type="Proteomes" id="UP000663829"/>
    </source>
</evidence>
<evidence type="ECO:0000256" key="2">
    <source>
        <dbReference type="SAM" id="SignalP"/>
    </source>
</evidence>
<feature type="compositionally biased region" description="Polar residues" evidence="1">
    <location>
        <begin position="97"/>
        <end position="106"/>
    </location>
</feature>
<evidence type="ECO:0000313" key="6">
    <source>
        <dbReference type="EMBL" id="CAF4331428.1"/>
    </source>
</evidence>
<dbReference type="EMBL" id="CAJNOK010039141">
    <property type="protein sequence ID" value="CAF1542840.1"/>
    <property type="molecule type" value="Genomic_DNA"/>
</dbReference>
<keyword evidence="2" id="KW-0732">Signal</keyword>
<feature type="signal peptide" evidence="2">
    <location>
        <begin position="1"/>
        <end position="25"/>
    </location>
</feature>
<dbReference type="EMBL" id="CAJNOQ010004989">
    <property type="protein sequence ID" value="CAF1081844.1"/>
    <property type="molecule type" value="Genomic_DNA"/>
</dbReference>
<proteinExistence type="predicted"/>
<dbReference type="EMBL" id="CAJOBA010061492">
    <property type="protein sequence ID" value="CAF4331428.1"/>
    <property type="molecule type" value="Genomic_DNA"/>
</dbReference>
<feature type="compositionally biased region" description="Polar residues" evidence="1">
    <location>
        <begin position="133"/>
        <end position="143"/>
    </location>
</feature>
<evidence type="ECO:0000313" key="5">
    <source>
        <dbReference type="EMBL" id="CAF3847616.1"/>
    </source>
</evidence>
<comment type="caution">
    <text evidence="3">The sequence shown here is derived from an EMBL/GenBank/DDBJ whole genome shotgun (WGS) entry which is preliminary data.</text>
</comment>
<dbReference type="EMBL" id="CAJOBC010004988">
    <property type="protein sequence ID" value="CAF3847616.1"/>
    <property type="molecule type" value="Genomic_DNA"/>
</dbReference>
<evidence type="ECO:0000313" key="4">
    <source>
        <dbReference type="EMBL" id="CAF1542840.1"/>
    </source>
</evidence>
<evidence type="ECO:0000313" key="3">
    <source>
        <dbReference type="EMBL" id="CAF1081844.1"/>
    </source>
</evidence>
<dbReference type="Proteomes" id="UP000663829">
    <property type="component" value="Unassembled WGS sequence"/>
</dbReference>
<reference evidence="3" key="1">
    <citation type="submission" date="2021-02" db="EMBL/GenBank/DDBJ databases">
        <authorList>
            <person name="Nowell W R."/>
        </authorList>
    </citation>
    <scope>NUCLEOTIDE SEQUENCE</scope>
</reference>
<sequence length="143" mass="15695">MKLVTFFIHIILCSILVAQNQNVHGADGKQSADRQQKRAFSQQAGIVQQQPALDQRMHRIEIQVKDTQVRLDYLEKLVESIMNINGIPPTADENRPTESTSNSSVLPNELKANIDASRQSSNNNETVAGPQEGGTNNTQSGGN</sequence>
<dbReference type="Proteomes" id="UP000677228">
    <property type="component" value="Unassembled WGS sequence"/>
</dbReference>
<feature type="chain" id="PRO_5036225280" evidence="2">
    <location>
        <begin position="26"/>
        <end position="143"/>
    </location>
</feature>
<dbReference type="Proteomes" id="UP000681722">
    <property type="component" value="Unassembled WGS sequence"/>
</dbReference>
<name>A0A814MNM8_9BILA</name>
<keyword evidence="7" id="KW-1185">Reference proteome</keyword>
<feature type="region of interest" description="Disordered" evidence="1">
    <location>
        <begin position="85"/>
        <end position="143"/>
    </location>
</feature>
<protein>
    <submittedName>
        <fullName evidence="3">Uncharacterized protein</fullName>
    </submittedName>
</protein>
<organism evidence="3 7">
    <name type="scientific">Didymodactylos carnosus</name>
    <dbReference type="NCBI Taxonomy" id="1234261"/>
    <lineage>
        <taxon>Eukaryota</taxon>
        <taxon>Metazoa</taxon>
        <taxon>Spiralia</taxon>
        <taxon>Gnathifera</taxon>
        <taxon>Rotifera</taxon>
        <taxon>Eurotatoria</taxon>
        <taxon>Bdelloidea</taxon>
        <taxon>Philodinida</taxon>
        <taxon>Philodinidae</taxon>
        <taxon>Didymodactylos</taxon>
    </lineage>
</organism>